<dbReference type="InterPro" id="IPR036179">
    <property type="entry name" value="Ig-like_dom_sf"/>
</dbReference>
<dbReference type="EMBL" id="RCHS01000537">
    <property type="protein sequence ID" value="RMX58153.1"/>
    <property type="molecule type" value="Genomic_DNA"/>
</dbReference>
<dbReference type="InterPro" id="IPR003599">
    <property type="entry name" value="Ig_sub"/>
</dbReference>
<protein>
    <recommendedName>
        <fullName evidence="1">Ig-like domain-containing protein</fullName>
    </recommendedName>
</protein>
<comment type="caution">
    <text evidence="2">The sequence shown here is derived from an EMBL/GenBank/DDBJ whole genome shotgun (WGS) entry which is preliminary data.</text>
</comment>
<proteinExistence type="predicted"/>
<evidence type="ECO:0000259" key="1">
    <source>
        <dbReference type="PROSITE" id="PS50835"/>
    </source>
</evidence>
<dbReference type="Gene3D" id="2.60.40.10">
    <property type="entry name" value="Immunoglobulins"/>
    <property type="match status" value="2"/>
</dbReference>
<name>A0A3M6UWR4_POCDA</name>
<dbReference type="InterPro" id="IPR007110">
    <property type="entry name" value="Ig-like_dom"/>
</dbReference>
<sequence>MRNTLWATTDIVPAVALTLLLVNVLRAARWQTAVINSKVSFAQARDGQGKGIVEWKFKSETDETVKPCINSSTDERYKVSQKGPHDPYSLTITSLSKADLGVYYCCLPSGCSKNVNEDQCQSFEIDEKGEPTAGTMSVVAHNVFLISGEGTFGIVQPFPENIFPLEYTTASVTCIAFDASGVREPEEILFFRRDDLNIYTELKPSEKLSFSHRTEYLGEYTHVFVEFLPFIFFFLLKHLIFLDGNPKLFNTMTITNVGIEDDSQYGNIGSYECHAFAKNESTPKRHGFSISVITRDEIPKLVVVPHTNFVDKLTLSCSLTKRGNKNSTPLKRISWYKNGKLLMSLQNPDPEIEKVLIAPLKFEDVGVRDGGNYTCLLEVNLRHIKSYKVSDYIVIHNSSTDEHYNVTHNGPYDPYYLTITDMSKVHFGVYYCCLQTGCFNNITEDQCQRFDLVEAGGRGKSLFIARGRGVGKVREFWLCSN</sequence>
<evidence type="ECO:0000313" key="2">
    <source>
        <dbReference type="EMBL" id="RMX58153.1"/>
    </source>
</evidence>
<accession>A0A3M6UWR4</accession>
<dbReference type="InterPro" id="IPR013783">
    <property type="entry name" value="Ig-like_fold"/>
</dbReference>
<reference evidence="2 3" key="1">
    <citation type="journal article" date="2018" name="Sci. Rep.">
        <title>Comparative analysis of the Pocillopora damicornis genome highlights role of immune system in coral evolution.</title>
        <authorList>
            <person name="Cunning R."/>
            <person name="Bay R.A."/>
            <person name="Gillette P."/>
            <person name="Baker A.C."/>
            <person name="Traylor-Knowles N."/>
        </authorList>
    </citation>
    <scope>NUCLEOTIDE SEQUENCE [LARGE SCALE GENOMIC DNA]</scope>
    <source>
        <strain evidence="2">RSMAS</strain>
        <tissue evidence="2">Whole animal</tissue>
    </source>
</reference>
<feature type="domain" description="Ig-like" evidence="1">
    <location>
        <begin position="299"/>
        <end position="390"/>
    </location>
</feature>
<dbReference type="SMART" id="SM00409">
    <property type="entry name" value="IG"/>
    <property type="match status" value="3"/>
</dbReference>
<dbReference type="PROSITE" id="PS50835">
    <property type="entry name" value="IG_LIKE"/>
    <property type="match status" value="1"/>
</dbReference>
<gene>
    <name evidence="2" type="ORF">pdam_00000048</name>
</gene>
<keyword evidence="3" id="KW-1185">Reference proteome</keyword>
<dbReference type="SUPFAM" id="SSF48726">
    <property type="entry name" value="Immunoglobulin"/>
    <property type="match status" value="2"/>
</dbReference>
<dbReference type="Proteomes" id="UP000275408">
    <property type="component" value="Unassembled WGS sequence"/>
</dbReference>
<dbReference type="AlphaFoldDB" id="A0A3M6UWR4"/>
<evidence type="ECO:0000313" key="3">
    <source>
        <dbReference type="Proteomes" id="UP000275408"/>
    </source>
</evidence>
<organism evidence="2 3">
    <name type="scientific">Pocillopora damicornis</name>
    <name type="common">Cauliflower coral</name>
    <name type="synonym">Millepora damicornis</name>
    <dbReference type="NCBI Taxonomy" id="46731"/>
    <lineage>
        <taxon>Eukaryota</taxon>
        <taxon>Metazoa</taxon>
        <taxon>Cnidaria</taxon>
        <taxon>Anthozoa</taxon>
        <taxon>Hexacorallia</taxon>
        <taxon>Scleractinia</taxon>
        <taxon>Astrocoeniina</taxon>
        <taxon>Pocilloporidae</taxon>
        <taxon>Pocillopora</taxon>
    </lineage>
</organism>
<dbReference type="OrthoDB" id="5983873at2759"/>